<dbReference type="eggNOG" id="arCOG12473">
    <property type="taxonomic scope" value="Archaea"/>
</dbReference>
<dbReference type="EMBL" id="CP000609">
    <property type="protein sequence ID" value="ABO35236.1"/>
    <property type="molecule type" value="Genomic_DNA"/>
</dbReference>
<reference evidence="2 3" key="1">
    <citation type="submission" date="2007-03" db="EMBL/GenBank/DDBJ databases">
        <title>Complete sequence of chromosome of Methanococcus maripaludis C5.</title>
        <authorList>
            <consortium name="US DOE Joint Genome Institute"/>
            <person name="Copeland A."/>
            <person name="Lucas S."/>
            <person name="Lapidus A."/>
            <person name="Barry K."/>
            <person name="Glavina del Rio T."/>
            <person name="Dalin E."/>
            <person name="Tice H."/>
            <person name="Pitluck S."/>
            <person name="Chertkov O."/>
            <person name="Brettin T."/>
            <person name="Bruce D."/>
            <person name="Han C."/>
            <person name="Detter J.C."/>
            <person name="Schmutz J."/>
            <person name="Larimer F."/>
            <person name="Land M."/>
            <person name="Hauser L."/>
            <person name="Kyrpides N."/>
            <person name="Mikhailova N."/>
            <person name="Sieprawska-Lupa M."/>
            <person name="Whitman W.B."/>
            <person name="Richardson P."/>
        </authorList>
    </citation>
    <scope>NUCLEOTIDE SEQUENCE [LARGE SCALE GENOMIC DNA]</scope>
    <source>
        <strain evidence="3">C5 / ATCC BAA-1333</strain>
    </source>
</reference>
<keyword evidence="1" id="KW-1133">Transmembrane helix</keyword>
<evidence type="ECO:0000256" key="1">
    <source>
        <dbReference type="SAM" id="Phobius"/>
    </source>
</evidence>
<evidence type="ECO:0000313" key="3">
    <source>
        <dbReference type="Proteomes" id="UP000000253"/>
    </source>
</evidence>
<feature type="transmembrane region" description="Helical" evidence="1">
    <location>
        <begin position="67"/>
        <end position="86"/>
    </location>
</feature>
<feature type="transmembrane region" description="Helical" evidence="1">
    <location>
        <begin position="22"/>
        <end position="55"/>
    </location>
</feature>
<keyword evidence="1" id="KW-0812">Transmembrane</keyword>
<evidence type="ECO:0000313" key="2">
    <source>
        <dbReference type="EMBL" id="ABO35236.1"/>
    </source>
</evidence>
<gene>
    <name evidence="2" type="ordered locus">MmarC5_0930</name>
</gene>
<proteinExistence type="predicted"/>
<dbReference type="Proteomes" id="UP000000253">
    <property type="component" value="Chromosome"/>
</dbReference>
<protein>
    <submittedName>
        <fullName evidence="2">Uncharacterized protein</fullName>
    </submittedName>
</protein>
<name>A4FYF2_METM5</name>
<organism evidence="2 3">
    <name type="scientific">Methanococcus maripaludis (strain C5 / ATCC BAA-1333)</name>
    <dbReference type="NCBI Taxonomy" id="402880"/>
    <lineage>
        <taxon>Archaea</taxon>
        <taxon>Methanobacteriati</taxon>
        <taxon>Methanobacteriota</taxon>
        <taxon>Methanomada group</taxon>
        <taxon>Methanococci</taxon>
        <taxon>Methanococcales</taxon>
        <taxon>Methanococcaceae</taxon>
        <taxon>Methanococcus</taxon>
    </lineage>
</organism>
<keyword evidence="1" id="KW-0472">Membrane</keyword>
<feature type="transmembrane region" description="Helical" evidence="1">
    <location>
        <begin position="92"/>
        <end position="119"/>
    </location>
</feature>
<dbReference type="AlphaFoldDB" id="A4FYF2"/>
<accession>A4FYF2</accession>
<dbReference type="KEGG" id="mmq:MmarC5_0930"/>
<dbReference type="RefSeq" id="WP_011868690.1">
    <property type="nucleotide sequence ID" value="NC_009135.1"/>
</dbReference>
<dbReference type="GeneID" id="4927836"/>
<sequence>MTVYDGRYDGVEYDKVVTKDSVVPFVVGLVVLGLGFLISGDFLFGLLGSVAGMLGITSTVSNVTTQVKSIGASIGAFVGLLMDGYTNFSMEIIGGALTGDMSCCIFLLGYVSFFGVLTFNAFKYNQLIK</sequence>
<dbReference type="STRING" id="402880.MmarC5_0930"/>
<dbReference type="HOGENOM" id="CLU_1998771_0_0_2"/>